<proteinExistence type="predicted"/>
<dbReference type="AlphaFoldDB" id="A0A160DW05"/>
<feature type="transmembrane region" description="Helical" evidence="1">
    <location>
        <begin position="95"/>
        <end position="116"/>
    </location>
</feature>
<accession>A0A160DW05</accession>
<dbReference type="KEGG" id="dko:I596_2353"/>
<feature type="transmembrane region" description="Helical" evidence="1">
    <location>
        <begin position="20"/>
        <end position="47"/>
    </location>
</feature>
<protein>
    <recommendedName>
        <fullName evidence="4">Transmembrane protein</fullName>
    </recommendedName>
</protein>
<gene>
    <name evidence="2" type="ORF">I596_2353</name>
</gene>
<dbReference type="OrthoDB" id="6164237at2"/>
<organism evidence="2 3">
    <name type="scientific">Dokdonella koreensis DS-123</name>
    <dbReference type="NCBI Taxonomy" id="1300342"/>
    <lineage>
        <taxon>Bacteria</taxon>
        <taxon>Pseudomonadati</taxon>
        <taxon>Pseudomonadota</taxon>
        <taxon>Gammaproteobacteria</taxon>
        <taxon>Lysobacterales</taxon>
        <taxon>Rhodanobacteraceae</taxon>
        <taxon>Dokdonella</taxon>
    </lineage>
</organism>
<dbReference type="EMBL" id="CP015249">
    <property type="protein sequence ID" value="ANB18361.1"/>
    <property type="molecule type" value="Genomic_DNA"/>
</dbReference>
<name>A0A160DW05_9GAMM</name>
<sequence length="257" mass="27458">MTPLGLLDLPAPLLDLIDQGLAWLGLPALLRVLLAGSVAGAAGAWIYRRCSPQARIADLRRELAAVQAQLRGYDGAFAGLLDLIRRQFALNLRQLRLTAVAALLAGLPALLVLPWLSNRYEATFPDASTPVRICAEPAAAAIASSAPALQAGADGCLQLPWPPADHPIPLHAAGHALVALPPARPATVIHPYRWFNLLVGNPAGYLPDGTAVNLLRLDLPRQDLLGIGPGWLRGWPAPFFAAALAVSLLLHRRWRLH</sequence>
<dbReference type="STRING" id="1300342.I596_2353"/>
<keyword evidence="1" id="KW-1133">Transmembrane helix</keyword>
<evidence type="ECO:0000256" key="1">
    <source>
        <dbReference type="SAM" id="Phobius"/>
    </source>
</evidence>
<feature type="transmembrane region" description="Helical" evidence="1">
    <location>
        <begin position="230"/>
        <end position="250"/>
    </location>
</feature>
<keyword evidence="1" id="KW-0472">Membrane</keyword>
<keyword evidence="1" id="KW-0812">Transmembrane</keyword>
<evidence type="ECO:0000313" key="2">
    <source>
        <dbReference type="EMBL" id="ANB18361.1"/>
    </source>
</evidence>
<dbReference type="RefSeq" id="WP_067647687.1">
    <property type="nucleotide sequence ID" value="NZ_CP015249.1"/>
</dbReference>
<evidence type="ECO:0000313" key="3">
    <source>
        <dbReference type="Proteomes" id="UP000076830"/>
    </source>
</evidence>
<keyword evidence="3" id="KW-1185">Reference proteome</keyword>
<reference evidence="2 3" key="1">
    <citation type="submission" date="2016-04" db="EMBL/GenBank/DDBJ databases">
        <title>Complete genome sequence of Dokdonella koreensis DS-123T.</title>
        <authorList>
            <person name="Kim J.F."/>
            <person name="Lee H."/>
            <person name="Kwak M.-J."/>
        </authorList>
    </citation>
    <scope>NUCLEOTIDE SEQUENCE [LARGE SCALE GENOMIC DNA]</scope>
    <source>
        <strain evidence="2 3">DS-123</strain>
    </source>
</reference>
<dbReference type="Proteomes" id="UP000076830">
    <property type="component" value="Chromosome"/>
</dbReference>
<evidence type="ECO:0008006" key="4">
    <source>
        <dbReference type="Google" id="ProtNLM"/>
    </source>
</evidence>